<evidence type="ECO:0000313" key="2">
    <source>
        <dbReference type="Proteomes" id="UP000314294"/>
    </source>
</evidence>
<dbReference type="AlphaFoldDB" id="A0A4Z2IN23"/>
<name>A0A4Z2IN23_9TELE</name>
<keyword evidence="2" id="KW-1185">Reference proteome</keyword>
<comment type="caution">
    <text evidence="1">The sequence shown here is derived from an EMBL/GenBank/DDBJ whole genome shotgun (WGS) entry which is preliminary data.</text>
</comment>
<protein>
    <submittedName>
        <fullName evidence="1">Uncharacterized protein</fullName>
    </submittedName>
</protein>
<dbReference type="EMBL" id="SRLO01000072">
    <property type="protein sequence ID" value="TNN78553.1"/>
    <property type="molecule type" value="Genomic_DNA"/>
</dbReference>
<gene>
    <name evidence="1" type="ORF">EYF80_011148</name>
</gene>
<evidence type="ECO:0000313" key="1">
    <source>
        <dbReference type="EMBL" id="TNN78553.1"/>
    </source>
</evidence>
<accession>A0A4Z2IN23</accession>
<dbReference type="Proteomes" id="UP000314294">
    <property type="component" value="Unassembled WGS sequence"/>
</dbReference>
<sequence length="186" mass="19447">MSKQFSCAPSSSLTALSLTAGSRGFALRAAGLSAGLSARAPPTHPPLRILMSVNTHGLPLARTPPSLGASGGGEKCADFSGGAARAYREATVYFHGVDVDVLSDECLMLGHKTMGSRCVIDGRTDDVRKRQDNVVFGYRHTVPSGGLACREAAGVINGTLLAVRGTCFRSDTDTEEYGRAHAHAEL</sequence>
<reference evidence="1 2" key="1">
    <citation type="submission" date="2019-03" db="EMBL/GenBank/DDBJ databases">
        <title>First draft genome of Liparis tanakae, snailfish: a comprehensive survey of snailfish specific genes.</title>
        <authorList>
            <person name="Kim W."/>
            <person name="Song I."/>
            <person name="Jeong J.-H."/>
            <person name="Kim D."/>
            <person name="Kim S."/>
            <person name="Ryu S."/>
            <person name="Song J.Y."/>
            <person name="Lee S.K."/>
        </authorList>
    </citation>
    <scope>NUCLEOTIDE SEQUENCE [LARGE SCALE GENOMIC DNA]</scope>
    <source>
        <tissue evidence="1">Muscle</tissue>
    </source>
</reference>
<organism evidence="1 2">
    <name type="scientific">Liparis tanakae</name>
    <name type="common">Tanaka's snailfish</name>
    <dbReference type="NCBI Taxonomy" id="230148"/>
    <lineage>
        <taxon>Eukaryota</taxon>
        <taxon>Metazoa</taxon>
        <taxon>Chordata</taxon>
        <taxon>Craniata</taxon>
        <taxon>Vertebrata</taxon>
        <taxon>Euteleostomi</taxon>
        <taxon>Actinopterygii</taxon>
        <taxon>Neopterygii</taxon>
        <taxon>Teleostei</taxon>
        <taxon>Neoteleostei</taxon>
        <taxon>Acanthomorphata</taxon>
        <taxon>Eupercaria</taxon>
        <taxon>Perciformes</taxon>
        <taxon>Cottioidei</taxon>
        <taxon>Cottales</taxon>
        <taxon>Liparidae</taxon>
        <taxon>Liparis</taxon>
    </lineage>
</organism>
<proteinExistence type="predicted"/>